<dbReference type="AlphaFoldDB" id="A0A8T0HPE3"/>
<evidence type="ECO:0000313" key="2">
    <source>
        <dbReference type="EMBL" id="KAG0572468.1"/>
    </source>
</evidence>
<proteinExistence type="predicted"/>
<reference evidence="2" key="1">
    <citation type="submission" date="2020-06" db="EMBL/GenBank/DDBJ databases">
        <title>WGS assembly of Ceratodon purpureus strain R40.</title>
        <authorList>
            <person name="Carey S.B."/>
            <person name="Jenkins J."/>
            <person name="Shu S."/>
            <person name="Lovell J.T."/>
            <person name="Sreedasyam A."/>
            <person name="Maumus F."/>
            <person name="Tiley G.P."/>
            <person name="Fernandez-Pozo N."/>
            <person name="Barry K."/>
            <person name="Chen C."/>
            <person name="Wang M."/>
            <person name="Lipzen A."/>
            <person name="Daum C."/>
            <person name="Saski C.A."/>
            <person name="Payton A.C."/>
            <person name="Mcbreen J.C."/>
            <person name="Conrad R.E."/>
            <person name="Kollar L.M."/>
            <person name="Olsson S."/>
            <person name="Huttunen S."/>
            <person name="Landis J.B."/>
            <person name="Wickett N.J."/>
            <person name="Johnson M.G."/>
            <person name="Rensing S.A."/>
            <person name="Grimwood J."/>
            <person name="Schmutz J."/>
            <person name="Mcdaniel S.F."/>
        </authorList>
    </citation>
    <scope>NUCLEOTIDE SEQUENCE</scope>
    <source>
        <strain evidence="2">R40</strain>
    </source>
</reference>
<name>A0A8T0HPE3_CERPU</name>
<feature type="region of interest" description="Disordered" evidence="1">
    <location>
        <begin position="130"/>
        <end position="149"/>
    </location>
</feature>
<comment type="caution">
    <text evidence="2">The sequence shown here is derived from an EMBL/GenBank/DDBJ whole genome shotgun (WGS) entry which is preliminary data.</text>
</comment>
<protein>
    <submittedName>
        <fullName evidence="2">Uncharacterized protein</fullName>
    </submittedName>
</protein>
<evidence type="ECO:0000256" key="1">
    <source>
        <dbReference type="SAM" id="MobiDB-lite"/>
    </source>
</evidence>
<sequence>MKMLCCKPVIPTIPCCATLTCSTHDSMSLIQHVLETSDNHGHGRVPNVTRNQTPEPFLPSCIPELQPHGAILKIHGLGEEINPNGCLTNQNRTKKTSININCQKAYHTTHSSFLHTTQNLQMAHNTMNVTKTEESTPTEEKLERQTLTW</sequence>
<accession>A0A8T0HPE3</accession>
<feature type="compositionally biased region" description="Basic and acidic residues" evidence="1">
    <location>
        <begin position="131"/>
        <end position="149"/>
    </location>
</feature>
<evidence type="ECO:0000313" key="3">
    <source>
        <dbReference type="Proteomes" id="UP000822688"/>
    </source>
</evidence>
<keyword evidence="3" id="KW-1185">Reference proteome</keyword>
<gene>
    <name evidence="2" type="ORF">KC19_VG098000</name>
</gene>
<dbReference type="EMBL" id="CM026426">
    <property type="protein sequence ID" value="KAG0572468.1"/>
    <property type="molecule type" value="Genomic_DNA"/>
</dbReference>
<dbReference type="Proteomes" id="UP000822688">
    <property type="component" value="Chromosome V"/>
</dbReference>
<organism evidence="2 3">
    <name type="scientific">Ceratodon purpureus</name>
    <name type="common">Fire moss</name>
    <name type="synonym">Dicranum purpureum</name>
    <dbReference type="NCBI Taxonomy" id="3225"/>
    <lineage>
        <taxon>Eukaryota</taxon>
        <taxon>Viridiplantae</taxon>
        <taxon>Streptophyta</taxon>
        <taxon>Embryophyta</taxon>
        <taxon>Bryophyta</taxon>
        <taxon>Bryophytina</taxon>
        <taxon>Bryopsida</taxon>
        <taxon>Dicranidae</taxon>
        <taxon>Pseudoditrichales</taxon>
        <taxon>Ditrichaceae</taxon>
        <taxon>Ceratodon</taxon>
    </lineage>
</organism>